<protein>
    <submittedName>
        <fullName evidence="2">HEPN domain-containing protein</fullName>
    </submittedName>
</protein>
<dbReference type="InterPro" id="IPR007842">
    <property type="entry name" value="HEPN_dom"/>
</dbReference>
<reference evidence="2 3" key="1">
    <citation type="journal article" date="2020" name="Nat. Commun.">
        <title>The structures of two archaeal type IV pili illuminate evolutionary relationships.</title>
        <authorList>
            <person name="Wang F."/>
            <person name="Baquero D.P."/>
            <person name="Su Z."/>
            <person name="Beltran L.C."/>
            <person name="Prangishvili D."/>
            <person name="Krupovic M."/>
            <person name="Egelman E.H."/>
        </authorList>
    </citation>
    <scope>NUCLEOTIDE SEQUENCE [LARGE SCALE GENOMIC DNA]</scope>
    <source>
        <strain evidence="2 3">2GA</strain>
    </source>
</reference>
<evidence type="ECO:0000313" key="3">
    <source>
        <dbReference type="Proteomes" id="UP000554766"/>
    </source>
</evidence>
<evidence type="ECO:0000313" key="2">
    <source>
        <dbReference type="EMBL" id="NYR15821.1"/>
    </source>
</evidence>
<dbReference type="PROSITE" id="PS50910">
    <property type="entry name" value="HEPN"/>
    <property type="match status" value="1"/>
</dbReference>
<organism evidence="2 3">
    <name type="scientific">Pyrobaculum arsenaticum</name>
    <dbReference type="NCBI Taxonomy" id="121277"/>
    <lineage>
        <taxon>Archaea</taxon>
        <taxon>Thermoproteota</taxon>
        <taxon>Thermoprotei</taxon>
        <taxon>Thermoproteales</taxon>
        <taxon>Thermoproteaceae</taxon>
        <taxon>Pyrobaculum</taxon>
    </lineage>
</organism>
<dbReference type="RefSeq" id="WP_179790589.1">
    <property type="nucleotide sequence ID" value="NZ_JAAVJF010000003.1"/>
</dbReference>
<proteinExistence type="predicted"/>
<dbReference type="SUPFAM" id="SSF81593">
    <property type="entry name" value="Nucleotidyltransferase substrate binding subunit/domain"/>
    <property type="match status" value="1"/>
</dbReference>
<gene>
    <name evidence="2" type="ORF">HC235_07700</name>
</gene>
<comment type="caution">
    <text evidence="2">The sequence shown here is derived from an EMBL/GenBank/DDBJ whole genome shotgun (WGS) entry which is preliminary data.</text>
</comment>
<feature type="domain" description="HEPN" evidence="1">
    <location>
        <begin position="10"/>
        <end position="118"/>
    </location>
</feature>
<accession>A0A7L4PAC7</accession>
<dbReference type="Gene3D" id="1.20.120.330">
    <property type="entry name" value="Nucleotidyltransferases domain 2"/>
    <property type="match status" value="1"/>
</dbReference>
<dbReference type="SMART" id="SM00748">
    <property type="entry name" value="HEPN"/>
    <property type="match status" value="1"/>
</dbReference>
<keyword evidence="3" id="KW-1185">Reference proteome</keyword>
<dbReference type="AlphaFoldDB" id="A0A7L4PAC7"/>
<dbReference type="Pfam" id="PF05168">
    <property type="entry name" value="HEPN"/>
    <property type="match status" value="1"/>
</dbReference>
<sequence>MGRREVEFLRRRALEFLEAAQDDLRAGRTDLAAFHAEQAIQLALKYLLARDFGSYPHTHDLRALFELIREHMPEIWDFYTENKYAIEVMMDAYIGARYLPREYRRDIVEHLVDVAKAFVERYVKLGS</sequence>
<dbReference type="EMBL" id="JAAVJF010000003">
    <property type="protein sequence ID" value="NYR15821.1"/>
    <property type="molecule type" value="Genomic_DNA"/>
</dbReference>
<name>A0A7L4PAC7_9CREN</name>
<evidence type="ECO:0000259" key="1">
    <source>
        <dbReference type="PROSITE" id="PS50910"/>
    </source>
</evidence>
<dbReference type="Proteomes" id="UP000554766">
    <property type="component" value="Unassembled WGS sequence"/>
</dbReference>